<dbReference type="EMBL" id="JAWDGP010006247">
    <property type="protein sequence ID" value="KAK3744806.1"/>
    <property type="molecule type" value="Genomic_DNA"/>
</dbReference>
<dbReference type="AlphaFoldDB" id="A0AAE1CY63"/>
<evidence type="ECO:0000313" key="2">
    <source>
        <dbReference type="Proteomes" id="UP001283361"/>
    </source>
</evidence>
<organism evidence="1 2">
    <name type="scientific">Elysia crispata</name>
    <name type="common">lettuce slug</name>
    <dbReference type="NCBI Taxonomy" id="231223"/>
    <lineage>
        <taxon>Eukaryota</taxon>
        <taxon>Metazoa</taxon>
        <taxon>Spiralia</taxon>
        <taxon>Lophotrochozoa</taxon>
        <taxon>Mollusca</taxon>
        <taxon>Gastropoda</taxon>
        <taxon>Heterobranchia</taxon>
        <taxon>Euthyneura</taxon>
        <taxon>Panpulmonata</taxon>
        <taxon>Sacoglossa</taxon>
        <taxon>Placobranchoidea</taxon>
        <taxon>Plakobranchidae</taxon>
        <taxon>Elysia</taxon>
    </lineage>
</organism>
<proteinExistence type="predicted"/>
<name>A0AAE1CY63_9GAST</name>
<reference evidence="1" key="1">
    <citation type="journal article" date="2023" name="G3 (Bethesda)">
        <title>A reference genome for the long-term kleptoplast-retaining sea slug Elysia crispata morphotype clarki.</title>
        <authorList>
            <person name="Eastman K.E."/>
            <person name="Pendleton A.L."/>
            <person name="Shaikh M.A."/>
            <person name="Suttiyut T."/>
            <person name="Ogas R."/>
            <person name="Tomko P."/>
            <person name="Gavelis G."/>
            <person name="Widhalm J.R."/>
            <person name="Wisecaver J.H."/>
        </authorList>
    </citation>
    <scope>NUCLEOTIDE SEQUENCE</scope>
    <source>
        <strain evidence="1">ECLA1</strain>
    </source>
</reference>
<gene>
    <name evidence="1" type="ORF">RRG08_042190</name>
</gene>
<keyword evidence="2" id="KW-1185">Reference proteome</keyword>
<sequence length="90" mass="10505">MDSTKDRKSFLKYLNSEFADMAIDFTNGTSRGRWSVIDRINHTSEPVLYSPLTRQIIDRLTVAYNEQKYPDFHRMMQIVTDHLTTECGSV</sequence>
<dbReference type="Proteomes" id="UP001283361">
    <property type="component" value="Unassembled WGS sequence"/>
</dbReference>
<accession>A0AAE1CY63</accession>
<protein>
    <submittedName>
        <fullName evidence="1">Uncharacterized protein</fullName>
    </submittedName>
</protein>
<comment type="caution">
    <text evidence="1">The sequence shown here is derived from an EMBL/GenBank/DDBJ whole genome shotgun (WGS) entry which is preliminary data.</text>
</comment>
<evidence type="ECO:0000313" key="1">
    <source>
        <dbReference type="EMBL" id="KAK3744806.1"/>
    </source>
</evidence>